<evidence type="ECO:0000313" key="2">
    <source>
        <dbReference type="RefSeq" id="XP_026679758.1"/>
    </source>
</evidence>
<dbReference type="GeneID" id="103509680"/>
<keyword evidence="1" id="KW-1185">Reference proteome</keyword>
<dbReference type="RefSeq" id="XP_026679758.1">
    <property type="nucleotide sequence ID" value="XM_026823957.1"/>
</dbReference>
<name>A0A3Q0IYK0_DIACI</name>
<dbReference type="PaxDb" id="121845-A0A3Q0IYK0"/>
<sequence length="232" mass="27043">MEAEFSRLNTSDLKAENEVRSFHEKRPGYERREKTYRIPSKDGVRIVRKGLKKYKDSMQNWVEHTFVHKPKSVVFEEKSKLENATSKGSANASIPLDRLKAFWGFERDFDNLMRKYEKDMTNRVFHHYDRVFDNFLGHRGDFLDVPKSLADIERTGWSTQNTNSIEWESIADTLADFLDEQMDVVFEDNSPDEVAVQIVDLYKLFVVPSHAELLTAVNSMKCLPLPYHGQTS</sequence>
<proteinExistence type="predicted"/>
<gene>
    <name evidence="2" type="primary">LOC103509680</name>
</gene>
<evidence type="ECO:0000313" key="1">
    <source>
        <dbReference type="Proteomes" id="UP000079169"/>
    </source>
</evidence>
<dbReference type="KEGG" id="dci:103509680"/>
<protein>
    <submittedName>
        <fullName evidence="2">Uncharacterized protein LOC103509680</fullName>
    </submittedName>
</protein>
<dbReference type="AlphaFoldDB" id="A0A3Q0IYK0"/>
<organism evidence="1 2">
    <name type="scientific">Diaphorina citri</name>
    <name type="common">Asian citrus psyllid</name>
    <dbReference type="NCBI Taxonomy" id="121845"/>
    <lineage>
        <taxon>Eukaryota</taxon>
        <taxon>Metazoa</taxon>
        <taxon>Ecdysozoa</taxon>
        <taxon>Arthropoda</taxon>
        <taxon>Hexapoda</taxon>
        <taxon>Insecta</taxon>
        <taxon>Pterygota</taxon>
        <taxon>Neoptera</taxon>
        <taxon>Paraneoptera</taxon>
        <taxon>Hemiptera</taxon>
        <taxon>Sternorrhyncha</taxon>
        <taxon>Psylloidea</taxon>
        <taxon>Psyllidae</taxon>
        <taxon>Diaphorininae</taxon>
        <taxon>Diaphorina</taxon>
    </lineage>
</organism>
<reference evidence="2" key="1">
    <citation type="submission" date="2025-08" db="UniProtKB">
        <authorList>
            <consortium name="RefSeq"/>
        </authorList>
    </citation>
    <scope>IDENTIFICATION</scope>
</reference>
<dbReference type="Proteomes" id="UP000079169">
    <property type="component" value="Unplaced"/>
</dbReference>
<accession>A0A3Q0IYK0</accession>